<evidence type="ECO:0000313" key="3">
    <source>
        <dbReference type="Proteomes" id="UP000178726"/>
    </source>
</evidence>
<sequence length="256" mass="30034">MIEKYRGKPESEMLPQKSIVEDETEEMFYDFQVTNEADLDKIISNVFSEICGEYGKQEFFKYTLPAVKQIYSTNYRKAGLRLLEIINEGAAHKPAVIAEYFRTVIPKEEEDYSIEPKEKIIKDIVTEINSIILKKKTQYGEKYKGIVAVIIHGSFARKNFSLNSDLDLIYISESQEDGIYFEDEDKYINYKKDFEYNLARKIRPPIDNFYGVYYIGDEYKFKELADTNNSPDKDTYIIVSPYPEKKQQIRSLIARK</sequence>
<dbReference type="Pfam" id="PF18765">
    <property type="entry name" value="Polbeta"/>
    <property type="match status" value="1"/>
</dbReference>
<organism evidence="2 3">
    <name type="scientific">Candidatus Magasanikbacteria bacterium RIFCSPLOWO2_02_FULL_44_11</name>
    <dbReference type="NCBI Taxonomy" id="1798689"/>
    <lineage>
        <taxon>Bacteria</taxon>
        <taxon>Candidatus Magasanikiibacteriota</taxon>
    </lineage>
</organism>
<evidence type="ECO:0000313" key="2">
    <source>
        <dbReference type="EMBL" id="OGH81303.1"/>
    </source>
</evidence>
<reference evidence="2 3" key="1">
    <citation type="journal article" date="2016" name="Nat. Commun.">
        <title>Thousands of microbial genomes shed light on interconnected biogeochemical processes in an aquifer system.</title>
        <authorList>
            <person name="Anantharaman K."/>
            <person name="Brown C.T."/>
            <person name="Hug L.A."/>
            <person name="Sharon I."/>
            <person name="Castelle C.J."/>
            <person name="Probst A.J."/>
            <person name="Thomas B.C."/>
            <person name="Singh A."/>
            <person name="Wilkins M.J."/>
            <person name="Karaoz U."/>
            <person name="Brodie E.L."/>
            <person name="Williams K.H."/>
            <person name="Hubbard S.S."/>
            <person name="Banfield J.F."/>
        </authorList>
    </citation>
    <scope>NUCLEOTIDE SEQUENCE [LARGE SCALE GENOMIC DNA]</scope>
</reference>
<dbReference type="AlphaFoldDB" id="A0A1F6NC80"/>
<comment type="caution">
    <text evidence="2">The sequence shown here is derived from an EMBL/GenBank/DDBJ whole genome shotgun (WGS) entry which is preliminary data.</text>
</comment>
<feature type="domain" description="Polymerase beta nucleotidyltransferase" evidence="1">
    <location>
        <begin position="137"/>
        <end position="202"/>
    </location>
</feature>
<accession>A0A1F6NC80</accession>
<dbReference type="InterPro" id="IPR041633">
    <property type="entry name" value="Polbeta"/>
</dbReference>
<proteinExistence type="predicted"/>
<dbReference type="Gene3D" id="3.30.460.10">
    <property type="entry name" value="Beta Polymerase, domain 2"/>
    <property type="match status" value="1"/>
</dbReference>
<name>A0A1F6NC80_9BACT</name>
<dbReference type="Proteomes" id="UP000178726">
    <property type="component" value="Unassembled WGS sequence"/>
</dbReference>
<dbReference type="CDD" id="cd05403">
    <property type="entry name" value="NT_KNTase_like"/>
    <property type="match status" value="1"/>
</dbReference>
<gene>
    <name evidence="2" type="ORF">A3I29_02845</name>
</gene>
<dbReference type="InterPro" id="IPR043519">
    <property type="entry name" value="NT_sf"/>
</dbReference>
<protein>
    <recommendedName>
        <fullName evidence="1">Polymerase beta nucleotidyltransferase domain-containing protein</fullName>
    </recommendedName>
</protein>
<dbReference type="EMBL" id="MFQK01000005">
    <property type="protein sequence ID" value="OGH81303.1"/>
    <property type="molecule type" value="Genomic_DNA"/>
</dbReference>
<dbReference type="STRING" id="1798689.A3I29_02845"/>
<dbReference type="SUPFAM" id="SSF81301">
    <property type="entry name" value="Nucleotidyltransferase"/>
    <property type="match status" value="1"/>
</dbReference>
<evidence type="ECO:0000259" key="1">
    <source>
        <dbReference type="Pfam" id="PF18765"/>
    </source>
</evidence>